<comment type="caution">
    <text evidence="5">The sequence shown here is derived from an EMBL/GenBank/DDBJ whole genome shotgun (WGS) entry which is preliminary data.</text>
</comment>
<keyword evidence="3" id="KW-0862">Zinc</keyword>
<organism evidence="5 6">
    <name type="scientific">Dermatophagoides farinae</name>
    <name type="common">American house dust mite</name>
    <dbReference type="NCBI Taxonomy" id="6954"/>
    <lineage>
        <taxon>Eukaryota</taxon>
        <taxon>Metazoa</taxon>
        <taxon>Ecdysozoa</taxon>
        <taxon>Arthropoda</taxon>
        <taxon>Chelicerata</taxon>
        <taxon>Arachnida</taxon>
        <taxon>Acari</taxon>
        <taxon>Acariformes</taxon>
        <taxon>Sarcoptiformes</taxon>
        <taxon>Astigmata</taxon>
        <taxon>Psoroptidia</taxon>
        <taxon>Analgoidea</taxon>
        <taxon>Pyroglyphidae</taxon>
        <taxon>Dermatophagoidinae</taxon>
        <taxon>Dermatophagoides</taxon>
    </lineage>
</organism>
<dbReference type="AlphaFoldDB" id="A0A922IEH7"/>
<evidence type="ECO:0000313" key="6">
    <source>
        <dbReference type="Proteomes" id="UP000790347"/>
    </source>
</evidence>
<keyword evidence="2" id="KW-0863">Zinc-finger</keyword>
<evidence type="ECO:0000259" key="4">
    <source>
        <dbReference type="Pfam" id="PF04500"/>
    </source>
</evidence>
<dbReference type="Pfam" id="PF04500">
    <property type="entry name" value="FLYWCH"/>
    <property type="match status" value="1"/>
</dbReference>
<keyword evidence="1" id="KW-0479">Metal-binding</keyword>
<accession>A0A922IEH7</accession>
<evidence type="ECO:0000256" key="2">
    <source>
        <dbReference type="ARBA" id="ARBA00022771"/>
    </source>
</evidence>
<reference evidence="5" key="2">
    <citation type="journal article" date="2022" name="Res Sq">
        <title>Comparative Genomics Reveals Insights into the Divergent Evolution of Astigmatic Mites and Household Pest Adaptations.</title>
        <authorList>
            <person name="Xiong Q."/>
            <person name="Wan A.T.-Y."/>
            <person name="Liu X.-Y."/>
            <person name="Fung C.S.-H."/>
            <person name="Xiao X."/>
            <person name="Malainual N."/>
            <person name="Hou J."/>
            <person name="Wang L."/>
            <person name="Wang M."/>
            <person name="Yang K."/>
            <person name="Cui Y."/>
            <person name="Leung E."/>
            <person name="Nong W."/>
            <person name="Shin S.-K."/>
            <person name="Au S."/>
            <person name="Jeong K.Y."/>
            <person name="Chew F.T."/>
            <person name="Hui J."/>
            <person name="Leung T.F."/>
            <person name="Tungtrongchitr A."/>
            <person name="Zhong N."/>
            <person name="Liu Z."/>
            <person name="Tsui S."/>
        </authorList>
    </citation>
    <scope>NUCLEOTIDE SEQUENCE</scope>
    <source>
        <strain evidence="5">Derf</strain>
        <tissue evidence="5">Whole organism</tissue>
    </source>
</reference>
<feature type="domain" description="FLYWCH-type" evidence="4">
    <location>
        <begin position="3"/>
        <end position="51"/>
    </location>
</feature>
<protein>
    <recommendedName>
        <fullName evidence="4">FLYWCH-type domain-containing protein</fullName>
    </recommendedName>
</protein>
<dbReference type="EMBL" id="ASGP02000001">
    <property type="protein sequence ID" value="KAH9529730.1"/>
    <property type="molecule type" value="Genomic_DNA"/>
</dbReference>
<name>A0A922IEH7_DERFA</name>
<dbReference type="InterPro" id="IPR007588">
    <property type="entry name" value="Znf_FLYWCH"/>
</dbReference>
<reference evidence="5" key="1">
    <citation type="submission" date="2013-05" db="EMBL/GenBank/DDBJ databases">
        <authorList>
            <person name="Yim A.K.Y."/>
            <person name="Chan T.F."/>
            <person name="Ji K.M."/>
            <person name="Liu X.Y."/>
            <person name="Zhou J.W."/>
            <person name="Li R.Q."/>
            <person name="Yang K.Y."/>
            <person name="Li J."/>
            <person name="Li M."/>
            <person name="Law P.T.W."/>
            <person name="Wu Y.L."/>
            <person name="Cai Z.L."/>
            <person name="Qin H."/>
            <person name="Bao Y."/>
            <person name="Leung R.K.K."/>
            <person name="Ng P.K.S."/>
            <person name="Zou J."/>
            <person name="Zhong X.J."/>
            <person name="Ran P.X."/>
            <person name="Zhong N.S."/>
            <person name="Liu Z.G."/>
            <person name="Tsui S.K.W."/>
        </authorList>
    </citation>
    <scope>NUCLEOTIDE SEQUENCE</scope>
    <source>
        <strain evidence="5">Derf</strain>
        <tissue evidence="5">Whole organism</tissue>
    </source>
</reference>
<keyword evidence="6" id="KW-1185">Reference proteome</keyword>
<gene>
    <name evidence="5" type="ORF">DERF_003597</name>
</gene>
<dbReference type="Proteomes" id="UP000790347">
    <property type="component" value="Unassembled WGS sequence"/>
</dbReference>
<dbReference type="Gene3D" id="2.20.25.240">
    <property type="match status" value="1"/>
</dbReference>
<proteinExistence type="predicted"/>
<evidence type="ECO:0000313" key="5">
    <source>
        <dbReference type="EMBL" id="KAH9529730.1"/>
    </source>
</evidence>
<evidence type="ECO:0000256" key="3">
    <source>
        <dbReference type="ARBA" id="ARBA00022833"/>
    </source>
</evidence>
<sequence>MISLNGYLYKQEKSKNGFTYCCCAYKKHHNCPGRLILREDGGYEEKSYHNHPVDIDLIGARRLINNMKSAAKARPDGPTKIIAEELANFFANHLPAYTNFIRTVQRASKPLKRSNLESIRFPDKCAQRLRLNISQYGACSNKYITPAGNKVVYRRFGTFKLGYVLCSSTATSDMTSSLADAISPQMGCVKLQSIE</sequence>
<evidence type="ECO:0000256" key="1">
    <source>
        <dbReference type="ARBA" id="ARBA00022723"/>
    </source>
</evidence>
<dbReference type="GO" id="GO:0008270">
    <property type="term" value="F:zinc ion binding"/>
    <property type="evidence" value="ECO:0007669"/>
    <property type="project" value="UniProtKB-KW"/>
</dbReference>